<dbReference type="PROSITE" id="PS00022">
    <property type="entry name" value="EGF_1"/>
    <property type="match status" value="2"/>
</dbReference>
<dbReference type="SUPFAM" id="SSF57196">
    <property type="entry name" value="EGF/Laminin"/>
    <property type="match status" value="1"/>
</dbReference>
<keyword evidence="1" id="KW-0245">EGF-like domain</keyword>
<dbReference type="SMART" id="SM00181">
    <property type="entry name" value="EGF"/>
    <property type="match status" value="3"/>
</dbReference>
<feature type="repeat" description="RCC1" evidence="2">
    <location>
        <begin position="174"/>
        <end position="224"/>
    </location>
</feature>
<sequence length="1113" mass="123523">MLAHHHGVEGQKLFDLFEERRLIRERQASELVSMNQFADEMKVQSKRAHYQKKALTFAARSYSQLNVTKAAYNDLLAKYAKRYQYYEATHQDTQLILNITKVVHRYELLNITNRIYEEEANINITTPIDPNYFEKLNGTTFTTLSTTYFSRGPFSERARLVTGEGFGIFMTGHGTLYSFGTKSYALGRTKKDRSVLPVDFKLPENEEIWQIVAGDSHVLLLTNLKLYAWGSNTWGQLGDGTTTTRQLPMEILTHSESIVFIAAGTENSFYINTAGELFAWGRNNEYQLGLGTDRTIAPSSIKLPTLVSFAGSPAVTHVCAGLTHVVVRFINGSFSYWGKDFPIAGPYYSPVYQYFARPVDLGVSPNDYPTKNHLDFVCGDRSTLFLTSLGTVFGFGEGANGRLGITGSASKSVLTQITTTNLGTSRKIVKLFHKKQSAFAVCDDGTVWAWGSNYHCQLGTGRYDYYRWWSGYWCYDVPIPRLITAFPKAKNPYYYEFALMSSSSAMIYADGNKLYYAGAGKSEDNRLGARIVPRYAFKNIQQVKMQFWSPLQRNYPFFTTVDNQTVYFREDHYMGTSKNNLNIVSVLGVGVTSQTAPNQGITTMGRDEKRKMFAYSFFNTHILTINTTVFFFGGMINHTMSNKIYSTDSVYGAWTLHNRTLPYPVASGMYALVEDYFYIFGGMTTDNIGNLIPLNKIIRAPLRDILSWEVTKMTLPSPIYAGHTEIIGDYIYIFGGRRFDQEPNADILRSPLVNMTWSNTYMILPYPIVDGPVLYDSKNIYMFGGYYATNEKYYPNIVKAKLDNPMYWEDSMTKIPSVGSRYYSIGCGSVFLLGMQMNRTDTTVNVLSTNSNQFCSSHGNCVRGSCLCHSQWTGLNCSIPICFGIPQWEPGVCSGRGACVGPDTCNCTQASLWGGPNCNIHKCDGVLSTNALSVCNNGNGTCISPNTCDCNAGYRGTRCEIAICYGVSGDDYSVCSGNGACVKPDTCICGAGYVGSNCETYFMPTIRIKATIDGSDTIIIKGGVLTWQHGAYGAPTAITIDGVAFTYTSSKNLGFNTDGISRVSVTKTAPTNRAGTVSITQMPTAQNGWQTKVYVDDTAGGAGAYDFTITING</sequence>
<dbReference type="EMBL" id="PYSW02000013">
    <property type="protein sequence ID" value="KAG2387236.1"/>
    <property type="molecule type" value="Genomic_DNA"/>
</dbReference>
<reference evidence="4 5" key="1">
    <citation type="journal article" date="2018" name="BMC Genomics">
        <title>The genome of Naegleria lovaniensis, the basis for a comparative approach to unravel pathogenicity factors of the human pathogenic amoeba N. fowleri.</title>
        <authorList>
            <person name="Liechti N."/>
            <person name="Schurch N."/>
            <person name="Bruggmann R."/>
            <person name="Wittwer M."/>
        </authorList>
    </citation>
    <scope>NUCLEOTIDE SEQUENCE [LARGE SCALE GENOMIC DNA]</scope>
    <source>
        <strain evidence="4 5">ATCC 30569</strain>
    </source>
</reference>
<dbReference type="InterPro" id="IPR015915">
    <property type="entry name" value="Kelch-typ_b-propeller"/>
</dbReference>
<dbReference type="PROSITE" id="PS01186">
    <property type="entry name" value="EGF_2"/>
    <property type="match status" value="2"/>
</dbReference>
<comment type="caution">
    <text evidence="1">Lacks conserved residue(s) required for the propagation of feature annotation.</text>
</comment>
<evidence type="ECO:0000256" key="1">
    <source>
        <dbReference type="PROSITE-ProRule" id="PRU00076"/>
    </source>
</evidence>
<organism evidence="4 5">
    <name type="scientific">Naegleria lovaniensis</name>
    <name type="common">Amoeba</name>
    <dbReference type="NCBI Taxonomy" id="51637"/>
    <lineage>
        <taxon>Eukaryota</taxon>
        <taxon>Discoba</taxon>
        <taxon>Heterolobosea</taxon>
        <taxon>Tetramitia</taxon>
        <taxon>Eutetramitia</taxon>
        <taxon>Vahlkampfiidae</taxon>
        <taxon>Naegleria</taxon>
    </lineage>
</organism>
<dbReference type="AlphaFoldDB" id="A0AA88KN62"/>
<dbReference type="InterPro" id="IPR051553">
    <property type="entry name" value="Ran_GTPase-activating"/>
</dbReference>
<accession>A0AA88KN62</accession>
<feature type="domain" description="EGF-like" evidence="3">
    <location>
        <begin position="919"/>
        <end position="960"/>
    </location>
</feature>
<dbReference type="PANTHER" id="PTHR45982:SF1">
    <property type="entry name" value="REGULATOR OF CHROMOSOME CONDENSATION"/>
    <property type="match status" value="1"/>
</dbReference>
<keyword evidence="1" id="KW-1015">Disulfide bond</keyword>
<evidence type="ECO:0000256" key="2">
    <source>
        <dbReference type="PROSITE-ProRule" id="PRU00235"/>
    </source>
</evidence>
<feature type="repeat" description="RCC1" evidence="2">
    <location>
        <begin position="275"/>
        <end position="331"/>
    </location>
</feature>
<dbReference type="Gene3D" id="2.120.10.80">
    <property type="entry name" value="Kelch-type beta propeller"/>
    <property type="match status" value="1"/>
</dbReference>
<dbReference type="InterPro" id="IPR000742">
    <property type="entry name" value="EGF"/>
</dbReference>
<dbReference type="CDD" id="cd00054">
    <property type="entry name" value="EGF_CA"/>
    <property type="match status" value="1"/>
</dbReference>
<dbReference type="Proteomes" id="UP000816034">
    <property type="component" value="Unassembled WGS sequence"/>
</dbReference>
<feature type="disulfide bond" evidence="1">
    <location>
        <begin position="950"/>
        <end position="959"/>
    </location>
</feature>
<proteinExistence type="predicted"/>
<dbReference type="Gene3D" id="2.10.25.10">
    <property type="entry name" value="Laminin"/>
    <property type="match status" value="2"/>
</dbReference>
<dbReference type="PANTHER" id="PTHR45982">
    <property type="entry name" value="REGULATOR OF CHROMOSOME CONDENSATION"/>
    <property type="match status" value="1"/>
</dbReference>
<dbReference type="InterPro" id="IPR009091">
    <property type="entry name" value="RCC1/BLIP-II"/>
</dbReference>
<dbReference type="Pfam" id="PF23106">
    <property type="entry name" value="EGF_Teneurin"/>
    <property type="match status" value="1"/>
</dbReference>
<dbReference type="GeneID" id="68094024"/>
<feature type="repeat" description="RCC1" evidence="2">
    <location>
        <begin position="224"/>
        <end position="274"/>
    </location>
</feature>
<evidence type="ECO:0000313" key="4">
    <source>
        <dbReference type="EMBL" id="KAG2387236.1"/>
    </source>
</evidence>
<keyword evidence="5" id="KW-1185">Reference proteome</keyword>
<comment type="caution">
    <text evidence="4">The sequence shown here is derived from an EMBL/GenBank/DDBJ whole genome shotgun (WGS) entry which is preliminary data.</text>
</comment>
<dbReference type="Gene3D" id="2.130.10.30">
    <property type="entry name" value="Regulator of chromosome condensation 1/beta-lactamase-inhibitor protein II"/>
    <property type="match status" value="2"/>
</dbReference>
<name>A0AA88KN62_NAELO</name>
<dbReference type="PROSITE" id="PS50012">
    <property type="entry name" value="RCC1_3"/>
    <property type="match status" value="3"/>
</dbReference>
<dbReference type="RefSeq" id="XP_044551228.1">
    <property type="nucleotide sequence ID" value="XM_044690889.1"/>
</dbReference>
<evidence type="ECO:0000313" key="5">
    <source>
        <dbReference type="Proteomes" id="UP000816034"/>
    </source>
</evidence>
<gene>
    <name evidence="4" type="ORF">C9374_001568</name>
</gene>
<evidence type="ECO:0000259" key="3">
    <source>
        <dbReference type="PROSITE" id="PS50026"/>
    </source>
</evidence>
<dbReference type="Pfam" id="PF00415">
    <property type="entry name" value="RCC1"/>
    <property type="match status" value="3"/>
</dbReference>
<dbReference type="SUPFAM" id="SSF50985">
    <property type="entry name" value="RCC1/BLIP-II"/>
    <property type="match status" value="1"/>
</dbReference>
<protein>
    <recommendedName>
        <fullName evidence="3">EGF-like domain-containing protein</fullName>
    </recommendedName>
</protein>
<dbReference type="InterPro" id="IPR000408">
    <property type="entry name" value="Reg_chr_condens"/>
</dbReference>
<dbReference type="SUPFAM" id="SSF117281">
    <property type="entry name" value="Kelch motif"/>
    <property type="match status" value="1"/>
</dbReference>
<dbReference type="PROSITE" id="PS50026">
    <property type="entry name" value="EGF_3"/>
    <property type="match status" value="1"/>
</dbReference>